<dbReference type="PANTHER" id="PTHR43700:SF1">
    <property type="entry name" value="PHOSPHORIBOSYLAMINOIMIDAZOLE-SUCCINOCARBOXAMIDE SYNTHASE"/>
    <property type="match status" value="1"/>
</dbReference>
<evidence type="ECO:0000256" key="1">
    <source>
        <dbReference type="ARBA" id="ARBA00004672"/>
    </source>
</evidence>
<dbReference type="PROSITE" id="PS01057">
    <property type="entry name" value="SAICAR_SYNTHETASE_1"/>
    <property type="match status" value="1"/>
</dbReference>
<dbReference type="NCBIfam" id="TIGR00081">
    <property type="entry name" value="purC"/>
    <property type="match status" value="1"/>
</dbReference>
<reference evidence="9" key="1">
    <citation type="submission" date="2020-05" db="EMBL/GenBank/DDBJ databases">
        <authorList>
            <person name="Chiriac C."/>
            <person name="Salcher M."/>
            <person name="Ghai R."/>
            <person name="Kavagutti S V."/>
        </authorList>
    </citation>
    <scope>NUCLEOTIDE SEQUENCE</scope>
</reference>
<keyword evidence="4" id="KW-0436">Ligase</keyword>
<dbReference type="EC" id="6.3.2.6" evidence="3"/>
<dbReference type="GO" id="GO:0004639">
    <property type="term" value="F:phosphoribosylaminoimidazolesuccinocarboxamide synthase activity"/>
    <property type="evidence" value="ECO:0007669"/>
    <property type="project" value="UniProtKB-EC"/>
</dbReference>
<comment type="similarity">
    <text evidence="2">Belongs to the SAICAR synthetase family.</text>
</comment>
<dbReference type="Gene3D" id="3.30.200.20">
    <property type="entry name" value="Phosphorylase Kinase, domain 1"/>
    <property type="match status" value="1"/>
</dbReference>
<evidence type="ECO:0000313" key="9">
    <source>
        <dbReference type="EMBL" id="CAB4635456.1"/>
    </source>
</evidence>
<gene>
    <name evidence="9" type="ORF">UFOPK2158_00155</name>
</gene>
<evidence type="ECO:0000256" key="5">
    <source>
        <dbReference type="ARBA" id="ARBA00022741"/>
    </source>
</evidence>
<dbReference type="InterPro" id="IPR028923">
    <property type="entry name" value="SAICAR_synt/ADE2_N"/>
</dbReference>
<evidence type="ECO:0000256" key="7">
    <source>
        <dbReference type="ARBA" id="ARBA00022840"/>
    </source>
</evidence>
<dbReference type="HAMAP" id="MF_00137">
    <property type="entry name" value="SAICAR_synth"/>
    <property type="match status" value="1"/>
</dbReference>
<dbReference type="PANTHER" id="PTHR43700">
    <property type="entry name" value="PHOSPHORIBOSYLAMINOIMIDAZOLE-SUCCINOCARBOXAMIDE SYNTHASE"/>
    <property type="match status" value="1"/>
</dbReference>
<sequence length="294" mass="32458">MTTFADWTPLYSGKVRELYIPVSATSSSDADCLLMVASDRISAFDHILEPEIPGKGEILTALSSWWFSQLSDAPNHLTGEAPPAELTSRSMVVTPLRMFPVECVVRGYLAGSGWREYVHSQSVGGHRLPSGLREGDPLPDILFTPATKAALGDHDENITYDQMVGIVGEDAAHRLKELSLSIYRRASEIARKRGVILADTKFEFGVHPVTGEITVGDEVLTSDSSRYWDGELYAKGGIHRLDSFDKQLVRNWLSAHWSGEGAPPRVPDELVAHTKARYLELYSRLTGQEFEGSP</sequence>
<proteinExistence type="inferred from homology"/>
<dbReference type="GO" id="GO:0005524">
    <property type="term" value="F:ATP binding"/>
    <property type="evidence" value="ECO:0007669"/>
    <property type="project" value="UniProtKB-KW"/>
</dbReference>
<organism evidence="9">
    <name type="scientific">freshwater metagenome</name>
    <dbReference type="NCBI Taxonomy" id="449393"/>
    <lineage>
        <taxon>unclassified sequences</taxon>
        <taxon>metagenomes</taxon>
        <taxon>ecological metagenomes</taxon>
    </lineage>
</organism>
<evidence type="ECO:0000259" key="8">
    <source>
        <dbReference type="Pfam" id="PF01259"/>
    </source>
</evidence>
<evidence type="ECO:0000256" key="3">
    <source>
        <dbReference type="ARBA" id="ARBA00012217"/>
    </source>
</evidence>
<dbReference type="UniPathway" id="UPA00074">
    <property type="reaction ID" value="UER00131"/>
</dbReference>
<dbReference type="Pfam" id="PF01259">
    <property type="entry name" value="SAICAR_synt"/>
    <property type="match status" value="1"/>
</dbReference>
<dbReference type="GO" id="GO:0005737">
    <property type="term" value="C:cytoplasm"/>
    <property type="evidence" value="ECO:0007669"/>
    <property type="project" value="TreeGrafter"/>
</dbReference>
<keyword evidence="5" id="KW-0547">Nucleotide-binding</keyword>
<evidence type="ECO:0000256" key="4">
    <source>
        <dbReference type="ARBA" id="ARBA00022598"/>
    </source>
</evidence>
<dbReference type="InterPro" id="IPR001636">
    <property type="entry name" value="SAICAR_synth"/>
</dbReference>
<accession>A0A6J6JFA6</accession>
<keyword evidence="6" id="KW-0658">Purine biosynthesis</keyword>
<dbReference type="InterPro" id="IPR018236">
    <property type="entry name" value="SAICAR_synthetase_CS"/>
</dbReference>
<dbReference type="CDD" id="cd01414">
    <property type="entry name" value="SAICAR_synt_Sc"/>
    <property type="match status" value="1"/>
</dbReference>
<protein>
    <recommendedName>
        <fullName evidence="3">phosphoribosylaminoimidazolesuccinocarboxamide synthase</fullName>
        <ecNumber evidence="3">6.3.2.6</ecNumber>
    </recommendedName>
</protein>
<dbReference type="Gene3D" id="3.30.470.20">
    <property type="entry name" value="ATP-grasp fold, B domain"/>
    <property type="match status" value="1"/>
</dbReference>
<dbReference type="EMBL" id="CAEZVY010000009">
    <property type="protein sequence ID" value="CAB4635456.1"/>
    <property type="molecule type" value="Genomic_DNA"/>
</dbReference>
<dbReference type="GO" id="GO:0006189">
    <property type="term" value="P:'de novo' IMP biosynthetic process"/>
    <property type="evidence" value="ECO:0007669"/>
    <property type="project" value="UniProtKB-UniPathway"/>
</dbReference>
<dbReference type="NCBIfam" id="NF010568">
    <property type="entry name" value="PRK13961.1"/>
    <property type="match status" value="1"/>
</dbReference>
<evidence type="ECO:0000256" key="2">
    <source>
        <dbReference type="ARBA" id="ARBA00010190"/>
    </source>
</evidence>
<feature type="domain" description="SAICAR synthetase/ADE2 N-terminal" evidence="8">
    <location>
        <begin position="10"/>
        <end position="255"/>
    </location>
</feature>
<evidence type="ECO:0000256" key="6">
    <source>
        <dbReference type="ARBA" id="ARBA00022755"/>
    </source>
</evidence>
<dbReference type="AlphaFoldDB" id="A0A6J6JFA6"/>
<dbReference type="FunFam" id="3.30.470.20:FF:000015">
    <property type="entry name" value="Phosphoribosylaminoimidazole-succinocarboxamide synthase"/>
    <property type="match status" value="1"/>
</dbReference>
<name>A0A6J6JFA6_9ZZZZ</name>
<keyword evidence="7" id="KW-0067">ATP-binding</keyword>
<comment type="pathway">
    <text evidence="1">Purine metabolism; IMP biosynthesis via de novo pathway; 5-amino-1-(5-phospho-D-ribosyl)imidazole-4-carboxamide from 5-amino-1-(5-phospho-D-ribosyl)imidazole-4-carboxylate: step 1/2.</text>
</comment>
<dbReference type="SUPFAM" id="SSF56104">
    <property type="entry name" value="SAICAR synthase-like"/>
    <property type="match status" value="1"/>
</dbReference>
<dbReference type="PROSITE" id="PS01058">
    <property type="entry name" value="SAICAR_SYNTHETASE_2"/>
    <property type="match status" value="1"/>
</dbReference>